<dbReference type="AlphaFoldDB" id="A0A6J6DBA1"/>
<evidence type="ECO:0000313" key="2">
    <source>
        <dbReference type="EMBL" id="CAB4558888.1"/>
    </source>
</evidence>
<feature type="transmembrane region" description="Helical" evidence="1">
    <location>
        <begin position="13"/>
        <end position="39"/>
    </location>
</feature>
<keyword evidence="1" id="KW-0812">Transmembrane</keyword>
<gene>
    <name evidence="2" type="ORF">UFOPK1591_00586</name>
</gene>
<keyword evidence="1" id="KW-0472">Membrane</keyword>
<accession>A0A6J6DBA1</accession>
<keyword evidence="1" id="KW-1133">Transmembrane helix</keyword>
<sequence>MYAALWRIIPGPLWLRIIIAAAATAAVITLLMVFVFPWIDALMTSQNSSVG</sequence>
<evidence type="ECO:0000256" key="1">
    <source>
        <dbReference type="SAM" id="Phobius"/>
    </source>
</evidence>
<dbReference type="EMBL" id="CAEZTD010000033">
    <property type="protein sequence ID" value="CAB4558888.1"/>
    <property type="molecule type" value="Genomic_DNA"/>
</dbReference>
<protein>
    <submittedName>
        <fullName evidence="2">Unannotated protein</fullName>
    </submittedName>
</protein>
<name>A0A6J6DBA1_9ZZZZ</name>
<organism evidence="2">
    <name type="scientific">freshwater metagenome</name>
    <dbReference type="NCBI Taxonomy" id="449393"/>
    <lineage>
        <taxon>unclassified sequences</taxon>
        <taxon>metagenomes</taxon>
        <taxon>ecological metagenomes</taxon>
    </lineage>
</organism>
<proteinExistence type="predicted"/>
<reference evidence="2" key="1">
    <citation type="submission" date="2020-05" db="EMBL/GenBank/DDBJ databases">
        <authorList>
            <person name="Chiriac C."/>
            <person name="Salcher M."/>
            <person name="Ghai R."/>
            <person name="Kavagutti S V."/>
        </authorList>
    </citation>
    <scope>NUCLEOTIDE SEQUENCE</scope>
</reference>